<dbReference type="InterPro" id="IPR011990">
    <property type="entry name" value="TPR-like_helical_dom_sf"/>
</dbReference>
<protein>
    <recommendedName>
        <fullName evidence="2">Outer membrane lipoprotein BamD-like domain-containing protein</fullName>
    </recommendedName>
</protein>
<evidence type="ECO:0008006" key="2">
    <source>
        <dbReference type="Google" id="ProtNLM"/>
    </source>
</evidence>
<name>A0A382LR88_9ZZZZ</name>
<dbReference type="Gene3D" id="1.25.40.10">
    <property type="entry name" value="Tetratricopeptide repeat domain"/>
    <property type="match status" value="1"/>
</dbReference>
<accession>A0A382LR88</accession>
<organism evidence="1">
    <name type="scientific">marine metagenome</name>
    <dbReference type="NCBI Taxonomy" id="408172"/>
    <lineage>
        <taxon>unclassified sequences</taxon>
        <taxon>metagenomes</taxon>
        <taxon>ecological metagenomes</taxon>
    </lineage>
</organism>
<reference evidence="1" key="1">
    <citation type="submission" date="2018-05" db="EMBL/GenBank/DDBJ databases">
        <authorList>
            <person name="Lanie J.A."/>
            <person name="Ng W.-L."/>
            <person name="Kazmierczak K.M."/>
            <person name="Andrzejewski T.M."/>
            <person name="Davidsen T.M."/>
            <person name="Wayne K.J."/>
            <person name="Tettelin H."/>
            <person name="Glass J.I."/>
            <person name="Rusch D."/>
            <person name="Podicherti R."/>
            <person name="Tsui H.-C.T."/>
            <person name="Winkler M.E."/>
        </authorList>
    </citation>
    <scope>NUCLEOTIDE SEQUENCE</scope>
</reference>
<sequence length="146" mass="17065">MIRNRLYKSIFYFIIGSHCLFAIKNPKTEFEIAVRHFNSDRVAIAEKILTKRTLEEWGDYSSAVLLLQIKCAYAQGDLEGTKLAIHDFFLLYPESKYKNEVYQTAGDIFVNEGLYSKALEYYLNARKYSDEKIRSKIDKRILNTIS</sequence>
<evidence type="ECO:0000313" key="1">
    <source>
        <dbReference type="EMBL" id="SVC39076.1"/>
    </source>
</evidence>
<feature type="non-terminal residue" evidence="1">
    <location>
        <position position="146"/>
    </location>
</feature>
<gene>
    <name evidence="1" type="ORF">METZ01_LOCUS291930</name>
</gene>
<proteinExistence type="predicted"/>
<dbReference type="AlphaFoldDB" id="A0A382LR88"/>
<dbReference type="EMBL" id="UINC01088653">
    <property type="protein sequence ID" value="SVC39076.1"/>
    <property type="molecule type" value="Genomic_DNA"/>
</dbReference>